<gene>
    <name evidence="1" type="ORF">B8V81_2060</name>
</gene>
<evidence type="ECO:0000313" key="1">
    <source>
        <dbReference type="EMBL" id="PLT43629.1"/>
    </source>
</evidence>
<dbReference type="Pfam" id="PF09388">
    <property type="entry name" value="SpoOE-like"/>
    <property type="match status" value="1"/>
</dbReference>
<dbReference type="EMBL" id="NFEZ01000004">
    <property type="protein sequence ID" value="PLT43629.1"/>
    <property type="molecule type" value="Genomic_DNA"/>
</dbReference>
<sequence>MMEKKEMLERLQDLRKKLYEAAEAKGSLTDPVVLAISEEADGLIVELQQRQREQRLEKQMKKGL</sequence>
<evidence type="ECO:0000313" key="2">
    <source>
        <dbReference type="Proteomes" id="UP000234789"/>
    </source>
</evidence>
<accession>A0A2N5MZX3</accession>
<dbReference type="InterPro" id="IPR018540">
    <property type="entry name" value="Spo0E-like"/>
</dbReference>
<proteinExistence type="predicted"/>
<dbReference type="Gene3D" id="4.10.280.10">
    <property type="entry name" value="Helix-loop-helix DNA-binding domain"/>
    <property type="match status" value="1"/>
</dbReference>
<organism evidence="1 2">
    <name type="scientific">Paenibacillus pasadenensis</name>
    <dbReference type="NCBI Taxonomy" id="217090"/>
    <lineage>
        <taxon>Bacteria</taxon>
        <taxon>Bacillati</taxon>
        <taxon>Bacillota</taxon>
        <taxon>Bacilli</taxon>
        <taxon>Bacillales</taxon>
        <taxon>Paenibacillaceae</taxon>
        <taxon>Paenibacillus</taxon>
    </lineage>
</organism>
<dbReference type="InterPro" id="IPR036638">
    <property type="entry name" value="HLH_DNA-bd_sf"/>
</dbReference>
<keyword evidence="2" id="KW-1185">Reference proteome</keyword>
<dbReference type="GO" id="GO:0046983">
    <property type="term" value="F:protein dimerization activity"/>
    <property type="evidence" value="ECO:0007669"/>
    <property type="project" value="InterPro"/>
</dbReference>
<dbReference type="InterPro" id="IPR037208">
    <property type="entry name" value="Spo0E-like_sf"/>
</dbReference>
<evidence type="ECO:0008006" key="3">
    <source>
        <dbReference type="Google" id="ProtNLM"/>
    </source>
</evidence>
<dbReference type="GO" id="GO:0043937">
    <property type="term" value="P:regulation of sporulation"/>
    <property type="evidence" value="ECO:0007669"/>
    <property type="project" value="InterPro"/>
</dbReference>
<dbReference type="AlphaFoldDB" id="A0A2N5MZX3"/>
<dbReference type="SUPFAM" id="SSF140500">
    <property type="entry name" value="BAS1536-like"/>
    <property type="match status" value="1"/>
</dbReference>
<dbReference type="Proteomes" id="UP000234789">
    <property type="component" value="Unassembled WGS sequence"/>
</dbReference>
<name>A0A2N5MZX3_9BACL</name>
<protein>
    <recommendedName>
        <fullName evidence="3">Spo0E like sporulation regulatory protein</fullName>
    </recommendedName>
</protein>
<reference evidence="1 2" key="1">
    <citation type="submission" date="2017-05" db="EMBL/GenBank/DDBJ databases">
        <title>Functional genome analysis of Paenibacillus pasadenensis strain R16: insights on endophytic life style and antifungal activity.</title>
        <authorList>
            <person name="Passera A."/>
            <person name="Marcolungo L."/>
            <person name="Casati P."/>
            <person name="Brasca M."/>
            <person name="Quaglino F."/>
            <person name="Delledonne M."/>
        </authorList>
    </citation>
    <scope>NUCLEOTIDE SEQUENCE [LARGE SCALE GENOMIC DNA]</scope>
    <source>
        <strain evidence="1 2">R16</strain>
    </source>
</reference>
<comment type="caution">
    <text evidence="1">The sequence shown here is derived from an EMBL/GenBank/DDBJ whole genome shotgun (WGS) entry which is preliminary data.</text>
</comment>